<dbReference type="EMBL" id="JACEIK010000730">
    <property type="protein sequence ID" value="MCD7461519.1"/>
    <property type="molecule type" value="Genomic_DNA"/>
</dbReference>
<evidence type="ECO:0000256" key="1">
    <source>
        <dbReference type="SAM" id="MobiDB-lite"/>
    </source>
</evidence>
<feature type="non-terminal residue" evidence="2">
    <location>
        <position position="1"/>
    </location>
</feature>
<feature type="non-terminal residue" evidence="2">
    <location>
        <position position="71"/>
    </location>
</feature>
<accession>A0ABS8SR65</accession>
<gene>
    <name evidence="2" type="ORF">HAX54_046336</name>
</gene>
<feature type="region of interest" description="Disordered" evidence="1">
    <location>
        <begin position="44"/>
        <end position="71"/>
    </location>
</feature>
<protein>
    <submittedName>
        <fullName evidence="2">Uncharacterized protein</fullName>
    </submittedName>
</protein>
<dbReference type="Proteomes" id="UP000823775">
    <property type="component" value="Unassembled WGS sequence"/>
</dbReference>
<keyword evidence="3" id="KW-1185">Reference proteome</keyword>
<evidence type="ECO:0000313" key="2">
    <source>
        <dbReference type="EMBL" id="MCD7461519.1"/>
    </source>
</evidence>
<comment type="caution">
    <text evidence="2">The sequence shown here is derived from an EMBL/GenBank/DDBJ whole genome shotgun (WGS) entry which is preliminary data.</text>
</comment>
<proteinExistence type="predicted"/>
<reference evidence="2 3" key="1">
    <citation type="journal article" date="2021" name="BMC Genomics">
        <title>Datura genome reveals duplications of psychoactive alkaloid biosynthetic genes and high mutation rate following tissue culture.</title>
        <authorList>
            <person name="Rajewski A."/>
            <person name="Carter-House D."/>
            <person name="Stajich J."/>
            <person name="Litt A."/>
        </authorList>
    </citation>
    <scope>NUCLEOTIDE SEQUENCE [LARGE SCALE GENOMIC DNA]</scope>
    <source>
        <strain evidence="2">AR-01</strain>
    </source>
</reference>
<name>A0ABS8SR65_DATST</name>
<evidence type="ECO:0000313" key="3">
    <source>
        <dbReference type="Proteomes" id="UP000823775"/>
    </source>
</evidence>
<sequence>LHRACGRVPPSCCNVGKAEPRACHHAASVSHRTLSRAERLEPRAWNHAAQGPRRASGSTARPVPRASGRAT</sequence>
<organism evidence="2 3">
    <name type="scientific">Datura stramonium</name>
    <name type="common">Jimsonweed</name>
    <name type="synonym">Common thornapple</name>
    <dbReference type="NCBI Taxonomy" id="4076"/>
    <lineage>
        <taxon>Eukaryota</taxon>
        <taxon>Viridiplantae</taxon>
        <taxon>Streptophyta</taxon>
        <taxon>Embryophyta</taxon>
        <taxon>Tracheophyta</taxon>
        <taxon>Spermatophyta</taxon>
        <taxon>Magnoliopsida</taxon>
        <taxon>eudicotyledons</taxon>
        <taxon>Gunneridae</taxon>
        <taxon>Pentapetalae</taxon>
        <taxon>asterids</taxon>
        <taxon>lamiids</taxon>
        <taxon>Solanales</taxon>
        <taxon>Solanaceae</taxon>
        <taxon>Solanoideae</taxon>
        <taxon>Datureae</taxon>
        <taxon>Datura</taxon>
    </lineage>
</organism>